<name>M2ZJ46_9PSEU</name>
<dbReference type="AlphaFoldDB" id="M2ZJ46"/>
<organism evidence="1 2">
    <name type="scientific">Amycolatopsis decaplanina DSM 44594</name>
    <dbReference type="NCBI Taxonomy" id="1284240"/>
    <lineage>
        <taxon>Bacteria</taxon>
        <taxon>Bacillati</taxon>
        <taxon>Actinomycetota</taxon>
        <taxon>Actinomycetes</taxon>
        <taxon>Pseudonocardiales</taxon>
        <taxon>Pseudonocardiaceae</taxon>
        <taxon>Amycolatopsis</taxon>
    </lineage>
</organism>
<sequence>MWQQLHELLLAELHGANLLDWSRAAVDGSHVRALRGPEAGPSPWTEPVSGVRAAAHRERAFELLTRLGRPALWSAWLNWSVFHAAVASGGRQAVHDAIETLTAHSASGRLGPAFAAAGAQGSQSWTVRSTSTRYWPERGCSIAPG</sequence>
<dbReference type="PATRIC" id="fig|1284240.4.peg.2542"/>
<accession>M2ZJ46</accession>
<comment type="caution">
    <text evidence="1">The sequence shown here is derived from an EMBL/GenBank/DDBJ whole genome shotgun (WGS) entry which is preliminary data.</text>
</comment>
<dbReference type="Proteomes" id="UP000054226">
    <property type="component" value="Unassembled WGS sequence"/>
</dbReference>
<gene>
    <name evidence="1" type="ORF">H074_12467</name>
</gene>
<keyword evidence="2" id="KW-1185">Reference proteome</keyword>
<dbReference type="EMBL" id="AOHO01000047">
    <property type="protein sequence ID" value="EME60943.1"/>
    <property type="molecule type" value="Genomic_DNA"/>
</dbReference>
<proteinExistence type="predicted"/>
<evidence type="ECO:0000313" key="2">
    <source>
        <dbReference type="Proteomes" id="UP000054226"/>
    </source>
</evidence>
<reference evidence="1 2" key="1">
    <citation type="journal article" date="2013" name="Genome Announc.">
        <title>Draft Genome Sequence of Amycolatopsis decaplanina Strain DSM 44594T.</title>
        <authorList>
            <person name="Kaur N."/>
            <person name="Kumar S."/>
            <person name="Bala M."/>
            <person name="Raghava G.P."/>
            <person name="Mayilraj S."/>
        </authorList>
    </citation>
    <scope>NUCLEOTIDE SEQUENCE [LARGE SCALE GENOMIC DNA]</scope>
    <source>
        <strain evidence="1 2">DSM 44594</strain>
    </source>
</reference>
<protein>
    <submittedName>
        <fullName evidence="1">Uncharacterized protein</fullName>
    </submittedName>
</protein>
<evidence type="ECO:0000313" key="1">
    <source>
        <dbReference type="EMBL" id="EME60943.1"/>
    </source>
</evidence>